<accession>A0ABP1FZK0</accession>
<name>A0ABP1FZK0_9CHLO</name>
<evidence type="ECO:0000256" key="1">
    <source>
        <dbReference type="SAM" id="Phobius"/>
    </source>
</evidence>
<protein>
    <submittedName>
        <fullName evidence="2">G7651 protein</fullName>
    </submittedName>
</protein>
<dbReference type="Proteomes" id="UP001497392">
    <property type="component" value="Unassembled WGS sequence"/>
</dbReference>
<feature type="transmembrane region" description="Helical" evidence="1">
    <location>
        <begin position="6"/>
        <end position="26"/>
    </location>
</feature>
<evidence type="ECO:0000313" key="2">
    <source>
        <dbReference type="EMBL" id="CAL5224891.1"/>
    </source>
</evidence>
<keyword evidence="1" id="KW-0472">Membrane</keyword>
<gene>
    <name evidence="2" type="primary">g7651</name>
    <name evidence="2" type="ORF">VP750_LOCUS6550</name>
</gene>
<organism evidence="2 3">
    <name type="scientific">Coccomyxa viridis</name>
    <dbReference type="NCBI Taxonomy" id="1274662"/>
    <lineage>
        <taxon>Eukaryota</taxon>
        <taxon>Viridiplantae</taxon>
        <taxon>Chlorophyta</taxon>
        <taxon>core chlorophytes</taxon>
        <taxon>Trebouxiophyceae</taxon>
        <taxon>Trebouxiophyceae incertae sedis</taxon>
        <taxon>Coccomyxaceae</taxon>
        <taxon>Coccomyxa</taxon>
    </lineage>
</organism>
<evidence type="ECO:0000313" key="3">
    <source>
        <dbReference type="Proteomes" id="UP001497392"/>
    </source>
</evidence>
<proteinExistence type="predicted"/>
<keyword evidence="3" id="KW-1185">Reference proteome</keyword>
<keyword evidence="1" id="KW-1133">Transmembrane helix</keyword>
<comment type="caution">
    <text evidence="2">The sequence shown here is derived from an EMBL/GenBank/DDBJ whole genome shotgun (WGS) entry which is preliminary data.</text>
</comment>
<dbReference type="EMBL" id="CAXHTA020000011">
    <property type="protein sequence ID" value="CAL5224891.1"/>
    <property type="molecule type" value="Genomic_DNA"/>
</dbReference>
<keyword evidence="1" id="KW-0812">Transmembrane</keyword>
<sequence length="72" mass="8175">MLDPKTPFQAAAIFLGGVAVIAYTVLDINRTTRMNEKPMSPEQLHQLQQMAKDIQSRPVDPLQQLENIVRKE</sequence>
<reference evidence="2 3" key="1">
    <citation type="submission" date="2024-06" db="EMBL/GenBank/DDBJ databases">
        <authorList>
            <person name="Kraege A."/>
            <person name="Thomma B."/>
        </authorList>
    </citation>
    <scope>NUCLEOTIDE SEQUENCE [LARGE SCALE GENOMIC DNA]</scope>
</reference>